<dbReference type="Gene3D" id="3.30.540.10">
    <property type="entry name" value="Fructose-1,6-Bisphosphatase, subunit A, domain 1"/>
    <property type="match status" value="1"/>
</dbReference>
<sequence>MREEYEIYEQSLPWILEAGEIIKKRIQEHTEIKRKSSHSDVVTEVDREIESFLVSKISEHFPEHNIVGEENVGNRVSSSPYLWIIDPIDGTSNFINRKKDFAISVAFCERDRGIFGIIYDVMAGKLYRAHTGSGAFLNDVELNAAGTDGSLENELMAINAPWGSMEEMKRWEHFFKLGTQVRGVRNYGATTMELSDLATGVLGGYVQYYVNSWDYAAGRVILEELGYKFSDLNGDAIDRVYCGGILAASESLHQQIVQSLKESSKEIK</sequence>
<dbReference type="GO" id="GO:0046872">
    <property type="term" value="F:metal ion binding"/>
    <property type="evidence" value="ECO:0007669"/>
    <property type="project" value="UniProtKB-KW"/>
</dbReference>
<dbReference type="Gene3D" id="3.40.190.80">
    <property type="match status" value="1"/>
</dbReference>
<proteinExistence type="predicted"/>
<evidence type="ECO:0000256" key="1">
    <source>
        <dbReference type="ARBA" id="ARBA00001946"/>
    </source>
</evidence>
<dbReference type="RefSeq" id="WP_188890051.1">
    <property type="nucleotide sequence ID" value="NZ_BMHY01000005.1"/>
</dbReference>
<dbReference type="InterPro" id="IPR000760">
    <property type="entry name" value="Inositol_monophosphatase-like"/>
</dbReference>
<feature type="binding site" evidence="6">
    <location>
        <position position="89"/>
    </location>
    <ligand>
        <name>Mg(2+)</name>
        <dbReference type="ChEBI" id="CHEBI:18420"/>
        <label>1</label>
        <note>catalytic</note>
    </ligand>
</feature>
<comment type="cofactor">
    <cofactor evidence="1 6">
        <name>Mg(2+)</name>
        <dbReference type="ChEBI" id="CHEBI:18420"/>
    </cofactor>
</comment>
<evidence type="ECO:0000256" key="3">
    <source>
        <dbReference type="ARBA" id="ARBA00022723"/>
    </source>
</evidence>
<dbReference type="GO" id="GO:0007165">
    <property type="term" value="P:signal transduction"/>
    <property type="evidence" value="ECO:0007669"/>
    <property type="project" value="TreeGrafter"/>
</dbReference>
<dbReference type="PRINTS" id="PR00378">
    <property type="entry name" value="LIIMPHPHTASE"/>
</dbReference>
<dbReference type="PRINTS" id="PR00377">
    <property type="entry name" value="IMPHPHTASES"/>
</dbReference>
<feature type="binding site" evidence="6">
    <location>
        <position position="214"/>
    </location>
    <ligand>
        <name>Mg(2+)</name>
        <dbReference type="ChEBI" id="CHEBI:18420"/>
        <label>1</label>
        <note>catalytic</note>
    </ligand>
</feature>
<dbReference type="SUPFAM" id="SSF56655">
    <property type="entry name" value="Carbohydrate phosphatase"/>
    <property type="match status" value="1"/>
</dbReference>
<protein>
    <submittedName>
        <fullName evidence="7">Inositol monophosphatase</fullName>
    </submittedName>
</protein>
<gene>
    <name evidence="7" type="ORF">GCM10010918_30490</name>
</gene>
<comment type="caution">
    <text evidence="7">The sequence shown here is derived from an EMBL/GenBank/DDBJ whole genome shotgun (WGS) entry which is preliminary data.</text>
</comment>
<feature type="binding site" evidence="6">
    <location>
        <position position="69"/>
    </location>
    <ligand>
        <name>Mg(2+)</name>
        <dbReference type="ChEBI" id="CHEBI:18420"/>
        <label>1</label>
        <note>catalytic</note>
    </ligand>
</feature>
<reference evidence="7 8" key="1">
    <citation type="journal article" date="2014" name="Int. J. Syst. Evol. Microbiol.">
        <title>Complete genome sequence of Corynebacterium casei LMG S-19264T (=DSM 44701T), isolated from a smear-ripened cheese.</title>
        <authorList>
            <consortium name="US DOE Joint Genome Institute (JGI-PGF)"/>
            <person name="Walter F."/>
            <person name="Albersmeier A."/>
            <person name="Kalinowski J."/>
            <person name="Ruckert C."/>
        </authorList>
    </citation>
    <scope>NUCLEOTIDE SEQUENCE [LARGE SCALE GENOMIC DNA]</scope>
    <source>
        <strain evidence="7 8">CGMCC 1.15286</strain>
    </source>
</reference>
<dbReference type="PANTHER" id="PTHR20854:SF4">
    <property type="entry name" value="INOSITOL-1-MONOPHOSPHATASE-RELATED"/>
    <property type="match status" value="1"/>
</dbReference>
<evidence type="ECO:0000313" key="8">
    <source>
        <dbReference type="Proteomes" id="UP000600247"/>
    </source>
</evidence>
<name>A0A917HBD5_9BACL</name>
<keyword evidence="5 6" id="KW-0460">Magnesium</keyword>
<dbReference type="Pfam" id="PF00459">
    <property type="entry name" value="Inositol_P"/>
    <property type="match status" value="1"/>
</dbReference>
<evidence type="ECO:0000256" key="6">
    <source>
        <dbReference type="PIRSR" id="PIRSR600760-2"/>
    </source>
</evidence>
<dbReference type="AlphaFoldDB" id="A0A917HBD5"/>
<dbReference type="GO" id="GO:0008934">
    <property type="term" value="F:inositol monophosphate 1-phosphatase activity"/>
    <property type="evidence" value="ECO:0007669"/>
    <property type="project" value="TreeGrafter"/>
</dbReference>
<evidence type="ECO:0000256" key="2">
    <source>
        <dbReference type="ARBA" id="ARBA00005152"/>
    </source>
</evidence>
<dbReference type="EMBL" id="BMHY01000005">
    <property type="protein sequence ID" value="GGG72552.1"/>
    <property type="molecule type" value="Genomic_DNA"/>
</dbReference>
<dbReference type="GO" id="GO:0046854">
    <property type="term" value="P:phosphatidylinositol phosphate biosynthetic process"/>
    <property type="evidence" value="ECO:0007669"/>
    <property type="project" value="InterPro"/>
</dbReference>
<accession>A0A917HBD5</accession>
<feature type="binding site" evidence="6">
    <location>
        <position position="86"/>
    </location>
    <ligand>
        <name>Mg(2+)</name>
        <dbReference type="ChEBI" id="CHEBI:18420"/>
        <label>1</label>
        <note>catalytic</note>
    </ligand>
</feature>
<evidence type="ECO:0000256" key="4">
    <source>
        <dbReference type="ARBA" id="ARBA00022801"/>
    </source>
</evidence>
<dbReference type="PANTHER" id="PTHR20854">
    <property type="entry name" value="INOSITOL MONOPHOSPHATASE"/>
    <property type="match status" value="1"/>
</dbReference>
<keyword evidence="4" id="KW-0378">Hydrolase</keyword>
<dbReference type="Proteomes" id="UP000600247">
    <property type="component" value="Unassembled WGS sequence"/>
</dbReference>
<comment type="pathway">
    <text evidence="2">Polyol metabolism; myo-inositol biosynthesis; myo-inositol from D-glucose 6-phosphate: step 2/2.</text>
</comment>
<dbReference type="InterPro" id="IPR020552">
    <property type="entry name" value="Inositol_monoPase_Li-sen"/>
</dbReference>
<dbReference type="InterPro" id="IPR020583">
    <property type="entry name" value="Inositol_monoP_metal-BS"/>
</dbReference>
<organism evidence="7 8">
    <name type="scientific">Paenibacillus radicis</name>
    <name type="common">ex Gao et al. 2016</name>
    <dbReference type="NCBI Taxonomy" id="1737354"/>
    <lineage>
        <taxon>Bacteria</taxon>
        <taxon>Bacillati</taxon>
        <taxon>Bacillota</taxon>
        <taxon>Bacilli</taxon>
        <taxon>Bacillales</taxon>
        <taxon>Paenibacillaceae</taxon>
        <taxon>Paenibacillus</taxon>
    </lineage>
</organism>
<evidence type="ECO:0000256" key="5">
    <source>
        <dbReference type="ARBA" id="ARBA00022842"/>
    </source>
</evidence>
<evidence type="ECO:0000313" key="7">
    <source>
        <dbReference type="EMBL" id="GGG72552.1"/>
    </source>
</evidence>
<keyword evidence="3 6" id="KW-0479">Metal-binding</keyword>
<keyword evidence="8" id="KW-1185">Reference proteome</keyword>
<dbReference type="PROSITE" id="PS00629">
    <property type="entry name" value="IMP_1"/>
    <property type="match status" value="1"/>
</dbReference>
<dbReference type="CDD" id="cd01637">
    <property type="entry name" value="IMPase_like"/>
    <property type="match status" value="1"/>
</dbReference>
<feature type="binding site" evidence="6">
    <location>
        <position position="88"/>
    </location>
    <ligand>
        <name>Mg(2+)</name>
        <dbReference type="ChEBI" id="CHEBI:18420"/>
        <label>1</label>
        <note>catalytic</note>
    </ligand>
</feature>
<dbReference type="GO" id="GO:0006020">
    <property type="term" value="P:inositol metabolic process"/>
    <property type="evidence" value="ECO:0007669"/>
    <property type="project" value="TreeGrafter"/>
</dbReference>
<dbReference type="FunFam" id="3.30.540.10:FF:000003">
    <property type="entry name" value="Inositol-1-monophosphatase"/>
    <property type="match status" value="1"/>
</dbReference>